<comment type="caution">
    <text evidence="1">The sequence shown here is derived from an EMBL/GenBank/DDBJ whole genome shotgun (WGS) entry which is preliminary data.</text>
</comment>
<protein>
    <submittedName>
        <fullName evidence="1">Uncharacterized protein</fullName>
    </submittedName>
</protein>
<dbReference type="InterPro" id="IPR036397">
    <property type="entry name" value="RNaseH_sf"/>
</dbReference>
<reference evidence="1 2" key="1">
    <citation type="submission" date="2024-04" db="EMBL/GenBank/DDBJ databases">
        <title>Tritrichomonas musculus Genome.</title>
        <authorList>
            <person name="Alves-Ferreira E."/>
            <person name="Grigg M."/>
            <person name="Lorenzi H."/>
            <person name="Galac M."/>
        </authorList>
    </citation>
    <scope>NUCLEOTIDE SEQUENCE [LARGE SCALE GENOMIC DNA]</scope>
    <source>
        <strain evidence="1 2">EAF2021</strain>
    </source>
</reference>
<dbReference type="Gene3D" id="3.30.420.10">
    <property type="entry name" value="Ribonuclease H-like superfamily/Ribonuclease H"/>
    <property type="match status" value="1"/>
</dbReference>
<keyword evidence="2" id="KW-1185">Reference proteome</keyword>
<dbReference type="Proteomes" id="UP001470230">
    <property type="component" value="Unassembled WGS sequence"/>
</dbReference>
<sequence>MSYLFDISVDLYSAAKTEARKEYKQRIKDVKDKAKFKKYLREFMSKANKEISFEIDIGEDEDKRLAFTETLRHLQKNNKKKVVVKSESLDGEQYKWFTLSKERKIDSTIGHISGTIDLNYDCSDNNPYIGNSFIPSKYQLLFIHNKRNGRKTTFAVDKQDNKGQLYEEEIEIDEDYRENPEGGFFPYINLSDLDLTQYQIFKTIDKKNYKDNCLVYACIQSNVFTEDEINHLRYMVKTRLVPNNLIYEISKYFKCHFIVRRIEEQYDIKHQQQIKIDTRKKEWAKDFNRTVDLLLYKNHYMIYKPLNGMKPMTIFRKLFKEGKFREIKSCEMNILATNEYNNNLNDFTDLNYDHDLCTKLLDSSSEMKKEREWTKIYYSDFETDTTVSPHRPYLNITVYRTKELIHKMIFDGPNISDRLLNSLENNSLTYFHNLKYDACFFINTPGWDVQLTERNGTILQIVMTKYKEIESNKRRNDKNDCNREEINI</sequence>
<dbReference type="InterPro" id="IPR012337">
    <property type="entry name" value="RNaseH-like_sf"/>
</dbReference>
<dbReference type="EMBL" id="JAPFFF010000044">
    <property type="protein sequence ID" value="KAK8840737.1"/>
    <property type="molecule type" value="Genomic_DNA"/>
</dbReference>
<name>A0ABR2H583_9EUKA</name>
<organism evidence="1 2">
    <name type="scientific">Tritrichomonas musculus</name>
    <dbReference type="NCBI Taxonomy" id="1915356"/>
    <lineage>
        <taxon>Eukaryota</taxon>
        <taxon>Metamonada</taxon>
        <taxon>Parabasalia</taxon>
        <taxon>Tritrichomonadida</taxon>
        <taxon>Tritrichomonadidae</taxon>
        <taxon>Tritrichomonas</taxon>
    </lineage>
</organism>
<evidence type="ECO:0000313" key="1">
    <source>
        <dbReference type="EMBL" id="KAK8840737.1"/>
    </source>
</evidence>
<gene>
    <name evidence="1" type="ORF">M9Y10_030514</name>
</gene>
<accession>A0ABR2H583</accession>
<dbReference type="SUPFAM" id="SSF53098">
    <property type="entry name" value="Ribonuclease H-like"/>
    <property type="match status" value="1"/>
</dbReference>
<proteinExistence type="predicted"/>
<evidence type="ECO:0000313" key="2">
    <source>
        <dbReference type="Proteomes" id="UP001470230"/>
    </source>
</evidence>